<dbReference type="Gene3D" id="1.10.10.10">
    <property type="entry name" value="Winged helix-like DNA-binding domain superfamily/Winged helix DNA-binding domain"/>
    <property type="match status" value="1"/>
</dbReference>
<dbReference type="Pfam" id="PF12840">
    <property type="entry name" value="HTH_20"/>
    <property type="match status" value="1"/>
</dbReference>
<comment type="caution">
    <text evidence="2">The sequence shown here is derived from an EMBL/GenBank/DDBJ whole genome shotgun (WGS) entry which is preliminary data.</text>
</comment>
<organism evidence="2 3">
    <name type="scientific">Catellatospora chokoriensis</name>
    <dbReference type="NCBI Taxonomy" id="310353"/>
    <lineage>
        <taxon>Bacteria</taxon>
        <taxon>Bacillati</taxon>
        <taxon>Actinomycetota</taxon>
        <taxon>Actinomycetes</taxon>
        <taxon>Micromonosporales</taxon>
        <taxon>Micromonosporaceae</taxon>
        <taxon>Catellatospora</taxon>
    </lineage>
</organism>
<sequence>MCTLTVHLMDDESNAVPHSVVRLDAAQIRTLAHPLRARLLGLLRVDGPATATTLARLLDTNTGATSYHLRQLADVGLVAEEAELGTSRQRFWRAAHDASTWRPTDFDDDPDARAAAEWIEGHQVRLMSEQAELWLAAQPQAPHAWREAATISDAMLTVAPQRLRALNEEIWELIVKYRQDPSFAEEEGAAQVHVFLASFPRAEELR</sequence>
<dbReference type="AlphaFoldDB" id="A0A8J3NSP6"/>
<proteinExistence type="predicted"/>
<accession>A0A8J3NSP6</accession>
<dbReference type="GO" id="GO:0003700">
    <property type="term" value="F:DNA-binding transcription factor activity"/>
    <property type="evidence" value="ECO:0007669"/>
    <property type="project" value="InterPro"/>
</dbReference>
<evidence type="ECO:0000259" key="1">
    <source>
        <dbReference type="SMART" id="SM00418"/>
    </source>
</evidence>
<dbReference type="InterPro" id="IPR036390">
    <property type="entry name" value="WH_DNA-bd_sf"/>
</dbReference>
<dbReference type="Proteomes" id="UP000619293">
    <property type="component" value="Unassembled WGS sequence"/>
</dbReference>
<dbReference type="EMBL" id="BONG01000015">
    <property type="protein sequence ID" value="GIF89465.1"/>
    <property type="molecule type" value="Genomic_DNA"/>
</dbReference>
<dbReference type="CDD" id="cd00090">
    <property type="entry name" value="HTH_ARSR"/>
    <property type="match status" value="1"/>
</dbReference>
<keyword evidence="3" id="KW-1185">Reference proteome</keyword>
<gene>
    <name evidence="2" type="ORF">Cch02nite_29090</name>
</gene>
<dbReference type="InterPro" id="IPR011991">
    <property type="entry name" value="ArsR-like_HTH"/>
</dbReference>
<dbReference type="SMART" id="SM00418">
    <property type="entry name" value="HTH_ARSR"/>
    <property type="match status" value="1"/>
</dbReference>
<evidence type="ECO:0000313" key="3">
    <source>
        <dbReference type="Proteomes" id="UP000619293"/>
    </source>
</evidence>
<protein>
    <submittedName>
        <fullName evidence="2">Transcriptional regulator</fullName>
    </submittedName>
</protein>
<feature type="domain" description="HTH arsR-type" evidence="1">
    <location>
        <begin position="26"/>
        <end position="121"/>
    </location>
</feature>
<name>A0A8J3NSP6_9ACTN</name>
<dbReference type="InterPro" id="IPR036388">
    <property type="entry name" value="WH-like_DNA-bd_sf"/>
</dbReference>
<evidence type="ECO:0000313" key="2">
    <source>
        <dbReference type="EMBL" id="GIF89465.1"/>
    </source>
</evidence>
<reference evidence="2 3" key="1">
    <citation type="submission" date="2021-01" db="EMBL/GenBank/DDBJ databases">
        <title>Whole genome shotgun sequence of Catellatospora chokoriensis NBRC 107358.</title>
        <authorList>
            <person name="Komaki H."/>
            <person name="Tamura T."/>
        </authorList>
    </citation>
    <scope>NUCLEOTIDE SEQUENCE [LARGE SCALE GENOMIC DNA]</scope>
    <source>
        <strain evidence="2 3">NBRC 107358</strain>
    </source>
</reference>
<dbReference type="InterPro" id="IPR001845">
    <property type="entry name" value="HTH_ArsR_DNA-bd_dom"/>
</dbReference>
<dbReference type="SUPFAM" id="SSF46785">
    <property type="entry name" value="Winged helix' DNA-binding domain"/>
    <property type="match status" value="1"/>
</dbReference>